<sequence>MKKGFTLIELIIAMGVIAIMLTLQVNMLSRQASKYKNFIKSDREESYCREALRFIEGEIYDLNNKSIRVTGDTLVIKKANGDENTIREMRKFNGRLKIVITYNKVKNSSRVTDTIVEDIGDFQVKEKENLMFISINTLGGKEYERCFGIGKDKRAL</sequence>
<reference evidence="2 3" key="1">
    <citation type="submission" date="2019-12" db="EMBL/GenBank/DDBJ databases">
        <title>Genome sequenceing of Clostridium bovifaecis.</title>
        <authorList>
            <person name="Yao Y."/>
        </authorList>
    </citation>
    <scope>NUCLEOTIDE SEQUENCE [LARGE SCALE GENOMIC DNA]</scope>
    <source>
        <strain evidence="2 3">BXX</strain>
    </source>
</reference>
<keyword evidence="1" id="KW-0472">Membrane</keyword>
<dbReference type="AlphaFoldDB" id="A0A6I6F3E4"/>
<organism evidence="2 3">
    <name type="scientific">Clostridium bovifaecis</name>
    <dbReference type="NCBI Taxonomy" id="2184719"/>
    <lineage>
        <taxon>Bacteria</taxon>
        <taxon>Bacillati</taxon>
        <taxon>Bacillota</taxon>
        <taxon>Clostridia</taxon>
        <taxon>Eubacteriales</taxon>
        <taxon>Clostridiaceae</taxon>
        <taxon>Clostridium</taxon>
    </lineage>
</organism>
<keyword evidence="3" id="KW-1185">Reference proteome</keyword>
<dbReference type="EMBL" id="CP046522">
    <property type="protein sequence ID" value="QGU95137.1"/>
    <property type="molecule type" value="Genomic_DNA"/>
</dbReference>
<feature type="transmembrane region" description="Helical" evidence="1">
    <location>
        <begin position="6"/>
        <end position="28"/>
    </location>
</feature>
<keyword evidence="1" id="KW-0812">Transmembrane</keyword>
<gene>
    <name evidence="2" type="ORF">GOM49_08565</name>
</gene>
<evidence type="ECO:0000313" key="2">
    <source>
        <dbReference type="EMBL" id="QGU95137.1"/>
    </source>
</evidence>
<protein>
    <submittedName>
        <fullName evidence="2">Prepilin-type N-terminal cleavage/methylation domain-containing protein</fullName>
    </submittedName>
</protein>
<evidence type="ECO:0000313" key="3">
    <source>
        <dbReference type="Proteomes" id="UP000422764"/>
    </source>
</evidence>
<dbReference type="InterPro" id="IPR012902">
    <property type="entry name" value="N_methyl_site"/>
</dbReference>
<dbReference type="Proteomes" id="UP000422764">
    <property type="component" value="Chromosome"/>
</dbReference>
<evidence type="ECO:0000256" key="1">
    <source>
        <dbReference type="SAM" id="Phobius"/>
    </source>
</evidence>
<dbReference type="PROSITE" id="PS00409">
    <property type="entry name" value="PROKAR_NTER_METHYL"/>
    <property type="match status" value="1"/>
</dbReference>
<accession>A0A6I6F3E4</accession>
<keyword evidence="1" id="KW-1133">Transmembrane helix</keyword>
<proteinExistence type="predicted"/>
<name>A0A6I6F3E4_9CLOT</name>
<dbReference type="NCBIfam" id="TIGR02532">
    <property type="entry name" value="IV_pilin_GFxxxE"/>
    <property type="match status" value="1"/>
</dbReference>
<dbReference type="Pfam" id="PF07963">
    <property type="entry name" value="N_methyl"/>
    <property type="match status" value="1"/>
</dbReference>